<name>A1VWI4_POLNA</name>
<keyword evidence="2" id="KW-0614">Plasmid</keyword>
<evidence type="ECO:0000313" key="3">
    <source>
        <dbReference type="Proteomes" id="UP000000644"/>
    </source>
</evidence>
<protein>
    <recommendedName>
        <fullName evidence="1">Transposase Tn5-like N-terminal domain-containing protein</fullName>
    </recommendedName>
</protein>
<dbReference type="HOGENOM" id="CLU_2882049_0_0_4"/>
<keyword evidence="3" id="KW-1185">Reference proteome</keyword>
<evidence type="ECO:0000259" key="1">
    <source>
        <dbReference type="Pfam" id="PF14706"/>
    </source>
</evidence>
<dbReference type="Pfam" id="PF14706">
    <property type="entry name" value="Tnp_DNA_bind"/>
    <property type="match status" value="1"/>
</dbReference>
<gene>
    <name evidence="2" type="ordered locus">Pnap_4950</name>
</gene>
<dbReference type="InterPro" id="IPR038215">
    <property type="entry name" value="TN5-like_N_sf"/>
</dbReference>
<reference evidence="3" key="1">
    <citation type="journal article" date="2009" name="Environ. Microbiol.">
        <title>The genome of Polaromonas naphthalenivorans strain CJ2, isolated from coal tar-contaminated sediment, reveals physiological and metabolic versatility and evolution through extensive horizontal gene transfer.</title>
        <authorList>
            <person name="Yagi J.M."/>
            <person name="Sims D."/>
            <person name="Brettin T."/>
            <person name="Bruce D."/>
            <person name="Madsen E.L."/>
        </authorList>
    </citation>
    <scope>NUCLEOTIDE SEQUENCE [LARGE SCALE GENOMIC DNA]</scope>
    <source>
        <strain evidence="3">CJ2</strain>
        <plasmid evidence="3">Plasmid pPNAP03</plasmid>
    </source>
</reference>
<dbReference type="Gene3D" id="1.10.246.40">
    <property type="entry name" value="Tn5 transposase, domain 1"/>
    <property type="match status" value="1"/>
</dbReference>
<proteinExistence type="predicted"/>
<feature type="domain" description="Transposase Tn5-like N-terminal" evidence="1">
    <location>
        <begin position="2"/>
        <end position="52"/>
    </location>
</feature>
<evidence type="ECO:0000313" key="2">
    <source>
        <dbReference type="EMBL" id="ABM40012.1"/>
    </source>
</evidence>
<accession>A1VWI4</accession>
<organism evidence="2 3">
    <name type="scientific">Polaromonas naphthalenivorans (strain CJ2)</name>
    <dbReference type="NCBI Taxonomy" id="365044"/>
    <lineage>
        <taxon>Bacteria</taxon>
        <taxon>Pseudomonadati</taxon>
        <taxon>Pseudomonadota</taxon>
        <taxon>Betaproteobacteria</taxon>
        <taxon>Burkholderiales</taxon>
        <taxon>Comamonadaceae</taxon>
        <taxon>Polaromonas</taxon>
    </lineage>
</organism>
<dbReference type="InterPro" id="IPR014735">
    <property type="entry name" value="Transposase_Tn5-like_N"/>
</dbReference>
<sequence>MGWAKQEFETIDLGDERLNRRAVLLAERLGQKPGASIPGACENWAETAAAYRSCAKSRLPTKR</sequence>
<dbReference type="InterPro" id="IPR012337">
    <property type="entry name" value="RNaseH-like_sf"/>
</dbReference>
<geneLocation type="plasmid" evidence="2 3">
    <name>pPNAP03</name>
</geneLocation>
<dbReference type="KEGG" id="pna:Pnap_4950"/>
<dbReference type="EMBL" id="CP000532">
    <property type="protein sequence ID" value="ABM40012.1"/>
    <property type="molecule type" value="Genomic_DNA"/>
</dbReference>
<dbReference type="Proteomes" id="UP000000644">
    <property type="component" value="Plasmid pPNAP03"/>
</dbReference>
<dbReference type="AlphaFoldDB" id="A1VWI4"/>
<dbReference type="SUPFAM" id="SSF53098">
    <property type="entry name" value="Ribonuclease H-like"/>
    <property type="match status" value="1"/>
</dbReference>